<dbReference type="InterPro" id="IPR001841">
    <property type="entry name" value="Znf_RING"/>
</dbReference>
<dbReference type="GO" id="GO:0061630">
    <property type="term" value="F:ubiquitin protein ligase activity"/>
    <property type="evidence" value="ECO:0007669"/>
    <property type="project" value="UniProtKB-EC"/>
</dbReference>
<feature type="region of interest" description="Disordered" evidence="13">
    <location>
        <begin position="1"/>
        <end position="23"/>
    </location>
</feature>
<evidence type="ECO:0000256" key="1">
    <source>
        <dbReference type="ARBA" id="ARBA00001798"/>
    </source>
</evidence>
<evidence type="ECO:0000313" key="16">
    <source>
        <dbReference type="EMBL" id="KAG5526706.1"/>
    </source>
</evidence>
<comment type="function">
    <text evidence="3">Might act as an E3 ubiquitin-protein ligase, or as part of E3 complex, which accepts ubiquitin from specific E2 ubiquitin-conjugating enzymes and then transfers it to substrates.</text>
</comment>
<organism evidence="16 17">
    <name type="scientific">Rhododendron griersonianum</name>
    <dbReference type="NCBI Taxonomy" id="479676"/>
    <lineage>
        <taxon>Eukaryota</taxon>
        <taxon>Viridiplantae</taxon>
        <taxon>Streptophyta</taxon>
        <taxon>Embryophyta</taxon>
        <taxon>Tracheophyta</taxon>
        <taxon>Spermatophyta</taxon>
        <taxon>Magnoliopsida</taxon>
        <taxon>eudicotyledons</taxon>
        <taxon>Gunneridae</taxon>
        <taxon>Pentapetalae</taxon>
        <taxon>asterids</taxon>
        <taxon>Ericales</taxon>
        <taxon>Ericaceae</taxon>
        <taxon>Ericoideae</taxon>
        <taxon>Rhodoreae</taxon>
        <taxon>Rhododendron</taxon>
    </lineage>
</organism>
<dbReference type="Pfam" id="PF01485">
    <property type="entry name" value="IBR"/>
    <property type="match status" value="1"/>
</dbReference>
<dbReference type="FunFam" id="3.30.40.10:FF:000230">
    <property type="entry name" value="RBR-type E3 ubiquitin transferase"/>
    <property type="match status" value="1"/>
</dbReference>
<dbReference type="AlphaFoldDB" id="A0AAV6IDC9"/>
<evidence type="ECO:0000313" key="17">
    <source>
        <dbReference type="Proteomes" id="UP000823749"/>
    </source>
</evidence>
<keyword evidence="6" id="KW-0808">Transferase</keyword>
<evidence type="ECO:0000256" key="4">
    <source>
        <dbReference type="ARBA" id="ARBA00005884"/>
    </source>
</evidence>
<evidence type="ECO:0000256" key="8">
    <source>
        <dbReference type="ARBA" id="ARBA00022737"/>
    </source>
</evidence>
<dbReference type="PANTHER" id="PTHR11685">
    <property type="entry name" value="RBR FAMILY RING FINGER AND IBR DOMAIN-CONTAINING"/>
    <property type="match status" value="1"/>
</dbReference>
<sequence length="229" mass="25338">MGNTNSAEPHQEQAPPPSLPEPPSDFTCEICIEPTLPPTKKFTNNNLCAHPFCTDCITKYAQVKIEDDRAAEIKCPGLNCDNLIDPISCRALIPPVLFDKWCDLLCERALLGFDRCYCPNRVCSAAVVNECGGTVRRAACPNCKRLFCFSCKAAWHAGYRCEESGQLRDRNDVAFGVLAELLPALKLYSSTARLFVLEWDSFIIRRGMDLSGLNGTPVMPDCGLIPYVL</sequence>
<dbReference type="PROSITE" id="PS50089">
    <property type="entry name" value="ZF_RING_2"/>
    <property type="match status" value="1"/>
</dbReference>
<evidence type="ECO:0000256" key="13">
    <source>
        <dbReference type="SAM" id="MobiDB-lite"/>
    </source>
</evidence>
<evidence type="ECO:0000259" key="14">
    <source>
        <dbReference type="PROSITE" id="PS50089"/>
    </source>
</evidence>
<dbReference type="EMBL" id="JACTNZ010000011">
    <property type="protein sequence ID" value="KAG5526706.1"/>
    <property type="molecule type" value="Genomic_DNA"/>
</dbReference>
<dbReference type="InterPro" id="IPR031127">
    <property type="entry name" value="E3_UB_ligase_RBR"/>
</dbReference>
<dbReference type="InterPro" id="IPR017907">
    <property type="entry name" value="Znf_RING_CS"/>
</dbReference>
<protein>
    <recommendedName>
        <fullName evidence="5">RBR-type E3 ubiquitin transferase</fullName>
        <ecNumber evidence="5">2.3.2.31</ecNumber>
    </recommendedName>
</protein>
<dbReference type="GO" id="GO:0016567">
    <property type="term" value="P:protein ubiquitination"/>
    <property type="evidence" value="ECO:0007669"/>
    <property type="project" value="InterPro"/>
</dbReference>
<proteinExistence type="inferred from homology"/>
<keyword evidence="8" id="KW-0677">Repeat</keyword>
<dbReference type="PROSITE" id="PS51873">
    <property type="entry name" value="TRIAD"/>
    <property type="match status" value="1"/>
</dbReference>
<keyword evidence="11" id="KW-0862">Zinc</keyword>
<dbReference type="InterPro" id="IPR013083">
    <property type="entry name" value="Znf_RING/FYVE/PHD"/>
</dbReference>
<reference evidence="16" key="1">
    <citation type="submission" date="2020-08" db="EMBL/GenBank/DDBJ databases">
        <title>Plant Genome Project.</title>
        <authorList>
            <person name="Zhang R.-G."/>
        </authorList>
    </citation>
    <scope>NUCLEOTIDE SEQUENCE</scope>
    <source>
        <strain evidence="16">WSP0</strain>
        <tissue evidence="16">Leaf</tissue>
    </source>
</reference>
<dbReference type="InterPro" id="IPR044066">
    <property type="entry name" value="TRIAD_supradom"/>
</dbReference>
<dbReference type="InterPro" id="IPR002867">
    <property type="entry name" value="IBR_dom"/>
</dbReference>
<feature type="domain" description="RING-type" evidence="15">
    <location>
        <begin position="24"/>
        <end position="229"/>
    </location>
</feature>
<keyword evidence="10" id="KW-0833">Ubl conjugation pathway</keyword>
<dbReference type="GO" id="GO:0008270">
    <property type="term" value="F:zinc ion binding"/>
    <property type="evidence" value="ECO:0007669"/>
    <property type="project" value="UniProtKB-KW"/>
</dbReference>
<keyword evidence="9 12" id="KW-0863">Zinc-finger</keyword>
<evidence type="ECO:0000256" key="10">
    <source>
        <dbReference type="ARBA" id="ARBA00022786"/>
    </source>
</evidence>
<evidence type="ECO:0000256" key="7">
    <source>
        <dbReference type="ARBA" id="ARBA00022723"/>
    </source>
</evidence>
<evidence type="ECO:0000256" key="11">
    <source>
        <dbReference type="ARBA" id="ARBA00022833"/>
    </source>
</evidence>
<evidence type="ECO:0000259" key="15">
    <source>
        <dbReference type="PROSITE" id="PS51873"/>
    </source>
</evidence>
<evidence type="ECO:0000256" key="3">
    <source>
        <dbReference type="ARBA" id="ARBA00003976"/>
    </source>
</evidence>
<evidence type="ECO:0000256" key="12">
    <source>
        <dbReference type="PROSITE-ProRule" id="PRU00175"/>
    </source>
</evidence>
<accession>A0AAV6IDC9</accession>
<comment type="similarity">
    <text evidence="4">Belongs to the RBR family. Ariadne subfamily.</text>
</comment>
<evidence type="ECO:0000256" key="2">
    <source>
        <dbReference type="ARBA" id="ARBA00001947"/>
    </source>
</evidence>
<evidence type="ECO:0000256" key="9">
    <source>
        <dbReference type="ARBA" id="ARBA00022771"/>
    </source>
</evidence>
<dbReference type="PROSITE" id="PS00518">
    <property type="entry name" value="ZF_RING_1"/>
    <property type="match status" value="1"/>
</dbReference>
<keyword evidence="7" id="KW-0479">Metal-binding</keyword>
<gene>
    <name evidence="16" type="ORF">RHGRI_032835</name>
</gene>
<feature type="compositionally biased region" description="Pro residues" evidence="13">
    <location>
        <begin position="14"/>
        <end position="23"/>
    </location>
</feature>
<dbReference type="EC" id="2.3.2.31" evidence="5"/>
<dbReference type="Proteomes" id="UP000823749">
    <property type="component" value="Chromosome 11"/>
</dbReference>
<evidence type="ECO:0000256" key="5">
    <source>
        <dbReference type="ARBA" id="ARBA00012251"/>
    </source>
</evidence>
<name>A0AAV6IDC9_9ERIC</name>
<comment type="catalytic activity">
    <reaction evidence="1">
        <text>[E2 ubiquitin-conjugating enzyme]-S-ubiquitinyl-L-cysteine + [acceptor protein]-L-lysine = [E2 ubiquitin-conjugating enzyme]-L-cysteine + [acceptor protein]-N(6)-ubiquitinyl-L-lysine.</text>
        <dbReference type="EC" id="2.3.2.31"/>
    </reaction>
</comment>
<comment type="cofactor">
    <cofactor evidence="2">
        <name>Zn(2+)</name>
        <dbReference type="ChEBI" id="CHEBI:29105"/>
    </cofactor>
</comment>
<dbReference type="Gene3D" id="3.30.40.10">
    <property type="entry name" value="Zinc/RING finger domain, C3HC4 (zinc finger)"/>
    <property type="match status" value="1"/>
</dbReference>
<feature type="domain" description="RING-type" evidence="14">
    <location>
        <begin position="28"/>
        <end position="76"/>
    </location>
</feature>
<comment type="caution">
    <text evidence="16">The sequence shown here is derived from an EMBL/GenBank/DDBJ whole genome shotgun (WGS) entry which is preliminary data.</text>
</comment>
<keyword evidence="17" id="KW-1185">Reference proteome</keyword>
<dbReference type="SMART" id="SM00647">
    <property type="entry name" value="IBR"/>
    <property type="match status" value="1"/>
</dbReference>
<evidence type="ECO:0000256" key="6">
    <source>
        <dbReference type="ARBA" id="ARBA00022679"/>
    </source>
</evidence>
<dbReference type="SUPFAM" id="SSF57850">
    <property type="entry name" value="RING/U-box"/>
    <property type="match status" value="2"/>
</dbReference>